<dbReference type="EMBL" id="BKCJ011593688">
    <property type="protein sequence ID" value="GFD43251.1"/>
    <property type="molecule type" value="Genomic_DNA"/>
</dbReference>
<protein>
    <submittedName>
        <fullName evidence="2">Uncharacterized protein</fullName>
    </submittedName>
</protein>
<gene>
    <name evidence="2" type="ORF">Tci_915220</name>
</gene>
<comment type="caution">
    <text evidence="2">The sequence shown here is derived from an EMBL/GenBank/DDBJ whole genome shotgun (WGS) entry which is preliminary data.</text>
</comment>
<reference evidence="2" key="1">
    <citation type="journal article" date="2019" name="Sci. Rep.">
        <title>Draft genome of Tanacetum cinerariifolium, the natural source of mosquito coil.</title>
        <authorList>
            <person name="Yamashiro T."/>
            <person name="Shiraishi A."/>
            <person name="Satake H."/>
            <person name="Nakayama K."/>
        </authorList>
    </citation>
    <scope>NUCLEOTIDE SEQUENCE</scope>
</reference>
<dbReference type="AlphaFoldDB" id="A0A699WEL5"/>
<feature type="region of interest" description="Disordered" evidence="1">
    <location>
        <begin position="1"/>
        <end position="52"/>
    </location>
</feature>
<feature type="non-terminal residue" evidence="2">
    <location>
        <position position="1"/>
    </location>
</feature>
<name>A0A699WEL5_TANCI</name>
<accession>A0A699WEL5</accession>
<evidence type="ECO:0000256" key="1">
    <source>
        <dbReference type="SAM" id="MobiDB-lite"/>
    </source>
</evidence>
<organism evidence="2">
    <name type="scientific">Tanacetum cinerariifolium</name>
    <name type="common">Dalmatian daisy</name>
    <name type="synonym">Chrysanthemum cinerariifolium</name>
    <dbReference type="NCBI Taxonomy" id="118510"/>
    <lineage>
        <taxon>Eukaryota</taxon>
        <taxon>Viridiplantae</taxon>
        <taxon>Streptophyta</taxon>
        <taxon>Embryophyta</taxon>
        <taxon>Tracheophyta</taxon>
        <taxon>Spermatophyta</taxon>
        <taxon>Magnoliopsida</taxon>
        <taxon>eudicotyledons</taxon>
        <taxon>Gunneridae</taxon>
        <taxon>Pentapetalae</taxon>
        <taxon>asterids</taxon>
        <taxon>campanulids</taxon>
        <taxon>Asterales</taxon>
        <taxon>Asteraceae</taxon>
        <taxon>Asteroideae</taxon>
        <taxon>Anthemideae</taxon>
        <taxon>Anthemidinae</taxon>
        <taxon>Tanacetum</taxon>
    </lineage>
</organism>
<evidence type="ECO:0000313" key="2">
    <source>
        <dbReference type="EMBL" id="GFD43251.1"/>
    </source>
</evidence>
<feature type="compositionally biased region" description="Acidic residues" evidence="1">
    <location>
        <begin position="24"/>
        <end position="42"/>
    </location>
</feature>
<proteinExistence type="predicted"/>
<sequence>APHSPDYVPGLEEPEQALPSPDYVPEDDEEDDRDVEADEEEEKEHLAPADSVVVALTAADQAASA</sequence>